<keyword evidence="2" id="KW-1185">Reference proteome</keyword>
<comment type="caution">
    <text evidence="1">The sequence shown here is derived from an EMBL/GenBank/DDBJ whole genome shotgun (WGS) entry which is preliminary data.</text>
</comment>
<dbReference type="InterPro" id="IPR052987">
    <property type="entry name" value="Chloroplast_AMP-bd_Enzymes"/>
</dbReference>
<dbReference type="Proteomes" id="UP000824469">
    <property type="component" value="Unassembled WGS sequence"/>
</dbReference>
<proteinExistence type="predicted"/>
<dbReference type="Gene3D" id="3.30.300.30">
    <property type="match status" value="1"/>
</dbReference>
<dbReference type="InterPro" id="IPR045851">
    <property type="entry name" value="AMP-bd_C_sf"/>
</dbReference>
<dbReference type="Pfam" id="PF23562">
    <property type="entry name" value="AMP-binding_C_3"/>
    <property type="match status" value="1"/>
</dbReference>
<gene>
    <name evidence="1" type="ORF">KI387_019854</name>
</gene>
<dbReference type="GO" id="GO:0008922">
    <property type="term" value="F:long-chain fatty acid [acyl-carrier-protein] ligase activity"/>
    <property type="evidence" value="ECO:0007669"/>
    <property type="project" value="TreeGrafter"/>
</dbReference>
<dbReference type="GO" id="GO:0030497">
    <property type="term" value="P:fatty acid elongation"/>
    <property type="evidence" value="ECO:0007669"/>
    <property type="project" value="TreeGrafter"/>
</dbReference>
<reference evidence="1 2" key="1">
    <citation type="journal article" date="2021" name="Nat. Plants">
        <title>The Taxus genome provides insights into paclitaxel biosynthesis.</title>
        <authorList>
            <person name="Xiong X."/>
            <person name="Gou J."/>
            <person name="Liao Q."/>
            <person name="Li Y."/>
            <person name="Zhou Q."/>
            <person name="Bi G."/>
            <person name="Li C."/>
            <person name="Du R."/>
            <person name="Wang X."/>
            <person name="Sun T."/>
            <person name="Guo L."/>
            <person name="Liang H."/>
            <person name="Lu P."/>
            <person name="Wu Y."/>
            <person name="Zhang Z."/>
            <person name="Ro D.K."/>
            <person name="Shang Y."/>
            <person name="Huang S."/>
            <person name="Yan J."/>
        </authorList>
    </citation>
    <scope>NUCLEOTIDE SEQUENCE [LARGE SCALE GENOMIC DNA]</scope>
    <source>
        <strain evidence="1">Ta-2019</strain>
    </source>
</reference>
<evidence type="ECO:0000313" key="1">
    <source>
        <dbReference type="EMBL" id="KAH9318085.1"/>
    </source>
</evidence>
<organism evidence="1 2">
    <name type="scientific">Taxus chinensis</name>
    <name type="common">Chinese yew</name>
    <name type="synonym">Taxus wallichiana var. chinensis</name>
    <dbReference type="NCBI Taxonomy" id="29808"/>
    <lineage>
        <taxon>Eukaryota</taxon>
        <taxon>Viridiplantae</taxon>
        <taxon>Streptophyta</taxon>
        <taxon>Embryophyta</taxon>
        <taxon>Tracheophyta</taxon>
        <taxon>Spermatophyta</taxon>
        <taxon>Pinopsida</taxon>
        <taxon>Pinidae</taxon>
        <taxon>Conifers II</taxon>
        <taxon>Cupressales</taxon>
        <taxon>Taxaceae</taxon>
        <taxon>Taxus</taxon>
    </lineage>
</organism>
<dbReference type="AlphaFoldDB" id="A0AA38GAU9"/>
<dbReference type="EMBL" id="JAHRHJ020000004">
    <property type="protein sequence ID" value="KAH9318085.1"/>
    <property type="molecule type" value="Genomic_DNA"/>
</dbReference>
<dbReference type="GO" id="GO:0009507">
    <property type="term" value="C:chloroplast"/>
    <property type="evidence" value="ECO:0007669"/>
    <property type="project" value="TreeGrafter"/>
</dbReference>
<dbReference type="SUPFAM" id="SSF56801">
    <property type="entry name" value="Acetyl-CoA synthetase-like"/>
    <property type="match status" value="1"/>
</dbReference>
<dbReference type="PANTHER" id="PTHR43813:SF1">
    <property type="entry name" value="ACYL-ACTIVATING ENZYME 16, CHLOROPLASTIC-RELATED"/>
    <property type="match status" value="1"/>
</dbReference>
<name>A0AA38GAU9_TAXCH</name>
<accession>A0AA38GAU9</accession>
<evidence type="ECO:0000313" key="2">
    <source>
        <dbReference type="Proteomes" id="UP000824469"/>
    </source>
</evidence>
<dbReference type="PANTHER" id="PTHR43813">
    <property type="entry name" value="ACYL-ACTIVATING ENZYME 16, CHLOROPLASTIC-RELATED"/>
    <property type="match status" value="1"/>
</dbReference>
<sequence>MRSQVFYGCCNLFPAHLQSDLHLVIRGIAGHVDYSSISCSIMETTTAWRDFGTAEYANEGDVIEVEDEEDFNEERGSRGENVEPEEIEDAARRSNLIYQIVVVGQDQRRLGALIVPNKEELHLAAKDLMKLKDIASELTIPVLNDLIRQELIK</sequence>
<protein>
    <submittedName>
        <fullName evidence="1">Uncharacterized protein</fullName>
    </submittedName>
</protein>